<protein>
    <submittedName>
        <fullName evidence="1">Uncharacterized protein</fullName>
    </submittedName>
</protein>
<accession>A0ABU6VEW0</accession>
<evidence type="ECO:0000313" key="1">
    <source>
        <dbReference type="EMBL" id="MED6171831.1"/>
    </source>
</evidence>
<gene>
    <name evidence="1" type="ORF">PIB30_044472</name>
</gene>
<proteinExistence type="predicted"/>
<dbReference type="EMBL" id="JASCZI010151300">
    <property type="protein sequence ID" value="MED6171831.1"/>
    <property type="molecule type" value="Genomic_DNA"/>
</dbReference>
<evidence type="ECO:0000313" key="2">
    <source>
        <dbReference type="Proteomes" id="UP001341840"/>
    </source>
</evidence>
<keyword evidence="2" id="KW-1185">Reference proteome</keyword>
<reference evidence="1 2" key="1">
    <citation type="journal article" date="2023" name="Plants (Basel)">
        <title>Bridging the Gap: Combining Genomics and Transcriptomics Approaches to Understand Stylosanthes scabra, an Orphan Legume from the Brazilian Caatinga.</title>
        <authorList>
            <person name="Ferreira-Neto J.R.C."/>
            <person name="da Silva M.D."/>
            <person name="Binneck E."/>
            <person name="de Melo N.F."/>
            <person name="da Silva R.H."/>
            <person name="de Melo A.L.T.M."/>
            <person name="Pandolfi V."/>
            <person name="Bustamante F.O."/>
            <person name="Brasileiro-Vidal A.C."/>
            <person name="Benko-Iseppon A.M."/>
        </authorList>
    </citation>
    <scope>NUCLEOTIDE SEQUENCE [LARGE SCALE GENOMIC DNA]</scope>
    <source>
        <tissue evidence="1">Leaves</tissue>
    </source>
</reference>
<organism evidence="1 2">
    <name type="scientific">Stylosanthes scabra</name>
    <dbReference type="NCBI Taxonomy" id="79078"/>
    <lineage>
        <taxon>Eukaryota</taxon>
        <taxon>Viridiplantae</taxon>
        <taxon>Streptophyta</taxon>
        <taxon>Embryophyta</taxon>
        <taxon>Tracheophyta</taxon>
        <taxon>Spermatophyta</taxon>
        <taxon>Magnoliopsida</taxon>
        <taxon>eudicotyledons</taxon>
        <taxon>Gunneridae</taxon>
        <taxon>Pentapetalae</taxon>
        <taxon>rosids</taxon>
        <taxon>fabids</taxon>
        <taxon>Fabales</taxon>
        <taxon>Fabaceae</taxon>
        <taxon>Papilionoideae</taxon>
        <taxon>50 kb inversion clade</taxon>
        <taxon>dalbergioids sensu lato</taxon>
        <taxon>Dalbergieae</taxon>
        <taxon>Pterocarpus clade</taxon>
        <taxon>Stylosanthes</taxon>
    </lineage>
</organism>
<name>A0ABU6VEW0_9FABA</name>
<sequence>MTYDELRGRLLAYETTQNSLDTKERGVTLKSKISKFDDESSDDFSDEELMILAKRFRRLMSTKGKGIGSSSGYKKEAEHEENMCFIANHDQLDEVAFHELSNDDLLIIVNDLNILARKLLDKYNICKSEKKF</sequence>
<comment type="caution">
    <text evidence="1">The sequence shown here is derived from an EMBL/GenBank/DDBJ whole genome shotgun (WGS) entry which is preliminary data.</text>
</comment>
<dbReference type="Proteomes" id="UP001341840">
    <property type="component" value="Unassembled WGS sequence"/>
</dbReference>